<accession>A0ABN2MT14</accession>
<dbReference type="Pfam" id="PF18970">
    <property type="entry name" value="DUF5709"/>
    <property type="match status" value="1"/>
</dbReference>
<comment type="caution">
    <text evidence="3">The sequence shown here is derived from an EMBL/GenBank/DDBJ whole genome shotgun (WGS) entry which is preliminary data.</text>
</comment>
<gene>
    <name evidence="3" type="ORF">GCM10009836_13980</name>
</gene>
<dbReference type="RefSeq" id="WP_344413658.1">
    <property type="nucleotide sequence ID" value="NZ_BAAAQK010000004.1"/>
</dbReference>
<sequence length="159" mass="17352">MSGDDNGPDTDTDQLEPEDTLEDRGVADVLDEGYSPPERPWAVDDFGTTPEEEHTGEDLDHRLARELPDVSYSYDVDEEDSPEREPDDTNPDWPADATDTDGELYDDQVGDRRAGRLVDSAEGDPRDTDSDAWASDVGIDGAGASAEEAAIHVVDDDRV</sequence>
<reference evidence="3 4" key="1">
    <citation type="journal article" date="2019" name="Int. J. Syst. Evol. Microbiol.">
        <title>The Global Catalogue of Microorganisms (GCM) 10K type strain sequencing project: providing services to taxonomists for standard genome sequencing and annotation.</title>
        <authorList>
            <consortium name="The Broad Institute Genomics Platform"/>
            <consortium name="The Broad Institute Genome Sequencing Center for Infectious Disease"/>
            <person name="Wu L."/>
            <person name="Ma J."/>
        </authorList>
    </citation>
    <scope>NUCLEOTIDE SEQUENCE [LARGE SCALE GENOMIC DNA]</scope>
    <source>
        <strain evidence="3 4">JCM 16009</strain>
    </source>
</reference>
<protein>
    <submittedName>
        <fullName evidence="3">DUF5709 domain-containing protein</fullName>
    </submittedName>
</protein>
<feature type="compositionally biased region" description="Acidic residues" evidence="1">
    <location>
        <begin position="75"/>
        <end position="90"/>
    </location>
</feature>
<evidence type="ECO:0000313" key="3">
    <source>
        <dbReference type="EMBL" id="GAA1836667.1"/>
    </source>
</evidence>
<dbReference type="Proteomes" id="UP001500449">
    <property type="component" value="Unassembled WGS sequence"/>
</dbReference>
<dbReference type="EMBL" id="BAAAQK010000004">
    <property type="protein sequence ID" value="GAA1836667.1"/>
    <property type="molecule type" value="Genomic_DNA"/>
</dbReference>
<evidence type="ECO:0000259" key="2">
    <source>
        <dbReference type="Pfam" id="PF18970"/>
    </source>
</evidence>
<feature type="compositionally biased region" description="Basic and acidic residues" evidence="1">
    <location>
        <begin position="51"/>
        <end position="68"/>
    </location>
</feature>
<feature type="region of interest" description="Disordered" evidence="1">
    <location>
        <begin position="1"/>
        <end position="159"/>
    </location>
</feature>
<dbReference type="InterPro" id="IPR043763">
    <property type="entry name" value="DUF5709"/>
</dbReference>
<keyword evidence="4" id="KW-1185">Reference proteome</keyword>
<feature type="compositionally biased region" description="Basic and acidic residues" evidence="1">
    <location>
        <begin position="149"/>
        <end position="159"/>
    </location>
</feature>
<evidence type="ECO:0000313" key="4">
    <source>
        <dbReference type="Proteomes" id="UP001500449"/>
    </source>
</evidence>
<proteinExistence type="predicted"/>
<feature type="compositionally biased region" description="Acidic residues" evidence="1">
    <location>
        <begin position="1"/>
        <end position="21"/>
    </location>
</feature>
<evidence type="ECO:0000256" key="1">
    <source>
        <dbReference type="SAM" id="MobiDB-lite"/>
    </source>
</evidence>
<feature type="domain" description="DUF5709" evidence="2">
    <location>
        <begin position="108"/>
        <end position="156"/>
    </location>
</feature>
<organism evidence="3 4">
    <name type="scientific">Pseudonocardia ailaonensis</name>
    <dbReference type="NCBI Taxonomy" id="367279"/>
    <lineage>
        <taxon>Bacteria</taxon>
        <taxon>Bacillati</taxon>
        <taxon>Actinomycetota</taxon>
        <taxon>Actinomycetes</taxon>
        <taxon>Pseudonocardiales</taxon>
        <taxon>Pseudonocardiaceae</taxon>
        <taxon>Pseudonocardia</taxon>
    </lineage>
</organism>
<name>A0ABN2MT14_9PSEU</name>
<feature type="compositionally biased region" description="Acidic residues" evidence="1">
    <location>
        <begin position="98"/>
        <end position="108"/>
    </location>
</feature>